<reference evidence="2" key="1">
    <citation type="submission" date="2023-10" db="EMBL/GenBank/DDBJ databases">
        <title>Genome assembly of Pristionchus species.</title>
        <authorList>
            <person name="Yoshida K."/>
            <person name="Sommer R.J."/>
        </authorList>
    </citation>
    <scope>NUCLEOTIDE SEQUENCE</scope>
    <source>
        <strain evidence="2">RS5133</strain>
    </source>
</reference>
<organism evidence="2 3">
    <name type="scientific">Pristionchus fissidentatus</name>
    <dbReference type="NCBI Taxonomy" id="1538716"/>
    <lineage>
        <taxon>Eukaryota</taxon>
        <taxon>Metazoa</taxon>
        <taxon>Ecdysozoa</taxon>
        <taxon>Nematoda</taxon>
        <taxon>Chromadorea</taxon>
        <taxon>Rhabditida</taxon>
        <taxon>Rhabditina</taxon>
        <taxon>Diplogasteromorpha</taxon>
        <taxon>Diplogasteroidea</taxon>
        <taxon>Neodiplogasteridae</taxon>
        <taxon>Pristionchus</taxon>
    </lineage>
</organism>
<feature type="region of interest" description="Disordered" evidence="1">
    <location>
        <begin position="49"/>
        <end position="73"/>
    </location>
</feature>
<keyword evidence="3" id="KW-1185">Reference proteome</keyword>
<feature type="region of interest" description="Disordered" evidence="1">
    <location>
        <begin position="93"/>
        <end position="113"/>
    </location>
</feature>
<feature type="compositionally biased region" description="Acidic residues" evidence="1">
    <location>
        <begin position="265"/>
        <end position="276"/>
    </location>
</feature>
<feature type="compositionally biased region" description="Low complexity" evidence="1">
    <location>
        <begin position="53"/>
        <end position="63"/>
    </location>
</feature>
<dbReference type="Proteomes" id="UP001432322">
    <property type="component" value="Unassembled WGS sequence"/>
</dbReference>
<name>A0AAV5UTD0_9BILA</name>
<feature type="compositionally biased region" description="Basic residues" evidence="1">
    <location>
        <begin position="93"/>
        <end position="103"/>
    </location>
</feature>
<feature type="compositionally biased region" description="Polar residues" evidence="1">
    <location>
        <begin position="244"/>
        <end position="264"/>
    </location>
</feature>
<evidence type="ECO:0000256" key="1">
    <source>
        <dbReference type="SAM" id="MobiDB-lite"/>
    </source>
</evidence>
<gene>
    <name evidence="2" type="ORF">PFISCL1PPCAC_775</name>
</gene>
<evidence type="ECO:0000313" key="3">
    <source>
        <dbReference type="Proteomes" id="UP001432322"/>
    </source>
</evidence>
<comment type="caution">
    <text evidence="2">The sequence shown here is derived from an EMBL/GenBank/DDBJ whole genome shotgun (WGS) entry which is preliminary data.</text>
</comment>
<sequence>MVVDFSPPSDLCHGTVPSATVLARHSSVDVESSRVPPAYSFAMGKRKVVDGCSSSDDSPASSSGVHYSDQGSSLNSITDWRSLSWAFGLSPTSRRRGRRHKKTTVKEEERNERGGGLMKELLDIVLWNDEREIDITEELTDEEEDDDDDEELECIKRAFAHEQTLRPLRPIVRNVERGEKREESSGTLSNRLSVSTLRFDSLLKIGSTAELTSSPSIARLEQRTTTMDRAFQGVLEDRYFSEGQKASGSSTKKNESKSTVTAPSDDSENFWDDVVF</sequence>
<proteinExistence type="predicted"/>
<dbReference type="EMBL" id="BTSY01000001">
    <property type="protein sequence ID" value="GMT09478.1"/>
    <property type="molecule type" value="Genomic_DNA"/>
</dbReference>
<feature type="region of interest" description="Disordered" evidence="1">
    <location>
        <begin position="242"/>
        <end position="276"/>
    </location>
</feature>
<protein>
    <submittedName>
        <fullName evidence="2">Uncharacterized protein</fullName>
    </submittedName>
</protein>
<dbReference type="AlphaFoldDB" id="A0AAV5UTD0"/>
<evidence type="ECO:0000313" key="2">
    <source>
        <dbReference type="EMBL" id="GMT09478.1"/>
    </source>
</evidence>
<accession>A0AAV5UTD0</accession>
<feature type="compositionally biased region" description="Basic and acidic residues" evidence="1">
    <location>
        <begin position="104"/>
        <end position="113"/>
    </location>
</feature>